<feature type="active site" description="Proton acceptor" evidence="1">
    <location>
        <position position="23"/>
    </location>
</feature>
<reference evidence="2 3" key="1">
    <citation type="submission" date="2017-02" db="EMBL/GenBank/DDBJ databases">
        <title>Draft genome sequence of Moraxella canis CCUG 8415A type strain.</title>
        <authorList>
            <person name="Engstrom-Jakobsson H."/>
            <person name="Salva-Serra F."/>
            <person name="Thorell K."/>
            <person name="Gonzales-Siles L."/>
            <person name="Karlsson R."/>
            <person name="Boulund F."/>
            <person name="Engstrand L."/>
            <person name="Moore E."/>
        </authorList>
    </citation>
    <scope>NUCLEOTIDE SEQUENCE [LARGE SCALE GENOMIC DNA]</scope>
    <source>
        <strain evidence="2 3">CCUG 8415A</strain>
    </source>
</reference>
<dbReference type="SUPFAM" id="SSF47077">
    <property type="entry name" value="T4 endonuclease V"/>
    <property type="match status" value="1"/>
</dbReference>
<dbReference type="InterPro" id="IPR024796">
    <property type="entry name" value="T4_endonuc_V"/>
</dbReference>
<gene>
    <name evidence="2" type="ORF">B0180_01185</name>
</gene>
<dbReference type="Gene3D" id="1.10.440.10">
    <property type="entry name" value="T4 endonuclease V"/>
    <property type="match status" value="1"/>
</dbReference>
<name>A0A1S9ZPM1_9GAMM</name>
<evidence type="ECO:0000313" key="2">
    <source>
        <dbReference type="EMBL" id="OOR85434.1"/>
    </source>
</evidence>
<dbReference type="Pfam" id="PF03013">
    <property type="entry name" value="Pyr_excise"/>
    <property type="match status" value="1"/>
</dbReference>
<dbReference type="Proteomes" id="UP000190322">
    <property type="component" value="Unassembled WGS sequence"/>
</dbReference>
<proteinExistence type="predicted"/>
<dbReference type="EMBL" id="MUXT01000001">
    <property type="protein sequence ID" value="OOR85434.1"/>
    <property type="molecule type" value="Genomic_DNA"/>
</dbReference>
<dbReference type="RefSeq" id="WP_078255294.1">
    <property type="nucleotide sequence ID" value="NZ_MUXT01000001.1"/>
</dbReference>
<organism evidence="2 3">
    <name type="scientific">Moraxella canis</name>
    <dbReference type="NCBI Taxonomy" id="90239"/>
    <lineage>
        <taxon>Bacteria</taxon>
        <taxon>Pseudomonadati</taxon>
        <taxon>Pseudomonadota</taxon>
        <taxon>Gammaproteobacteria</taxon>
        <taxon>Moraxellales</taxon>
        <taxon>Moraxellaceae</taxon>
        <taxon>Moraxella</taxon>
    </lineage>
</organism>
<dbReference type="InterPro" id="IPR004260">
    <property type="entry name" value="Pyr-dimer_DNA_glycosylase"/>
</dbReference>
<evidence type="ECO:0000256" key="1">
    <source>
        <dbReference type="PIRSR" id="PIRSR001000-1"/>
    </source>
</evidence>
<accession>A0A1S9ZPM1</accession>
<dbReference type="AlphaFoldDB" id="A0A1S9ZPM1"/>
<sequence>MTRINLIDPKDLTDQHLFAEFREITRIFTLVQSAVAKHGISDTLKKIPSSYRLGTGHVLFFYDKLNFIEKRYFALKEELIAREYQFTPKDSIVGFRQSIDPSFYQDYTPTKADLTLSIERLLEKIAAKPQWYRKQGNVIDDTVYQEGLKNLITDCN</sequence>
<comment type="caution">
    <text evidence="2">The sequence shown here is derived from an EMBL/GenBank/DDBJ whole genome shotgun (WGS) entry which is preliminary data.</text>
</comment>
<protein>
    <submittedName>
        <fullName evidence="2">Pyrimidine dimer DNA glycosylase</fullName>
    </submittedName>
</protein>
<dbReference type="PIRSF" id="PIRSF001000">
    <property type="entry name" value="PDG_ENDV"/>
    <property type="match status" value="1"/>
</dbReference>
<evidence type="ECO:0000313" key="3">
    <source>
        <dbReference type="Proteomes" id="UP000190322"/>
    </source>
</evidence>